<reference evidence="2 3" key="1">
    <citation type="journal article" name="Sci. Rep.">
        <title>Genome-scale phylogenetic analyses confirm Olpidium as the closest living zoosporic fungus to the non-flagellated, terrestrial fungi.</title>
        <authorList>
            <person name="Chang Y."/>
            <person name="Rochon D."/>
            <person name="Sekimoto S."/>
            <person name="Wang Y."/>
            <person name="Chovatia M."/>
            <person name="Sandor L."/>
            <person name="Salamov A."/>
            <person name="Grigoriev I.V."/>
            <person name="Stajich J.E."/>
            <person name="Spatafora J.W."/>
        </authorList>
    </citation>
    <scope>NUCLEOTIDE SEQUENCE [LARGE SCALE GENOMIC DNA]</scope>
    <source>
        <strain evidence="2">S191</strain>
    </source>
</reference>
<sequence length="190" mass="20318">MAVSTMPSSPSSSLMSSSPASKPGPQGPGGVRCLFPAPNAKDLPLLGLRCHDAPKFAKEPTPSLTWPSSLQVNVKAWSVVEPLAESRAPRPNSPLPPPPPTHTAFFFSPGALRCFVRSLGLRSRSAGENQTGRRHRLLAVGAVADDPPVRSVWGDGVPGSFDQAWEAAKQRCPFKKHGWSSTFHRCCRCG</sequence>
<evidence type="ECO:0000256" key="1">
    <source>
        <dbReference type="SAM" id="MobiDB-lite"/>
    </source>
</evidence>
<dbReference type="EMBL" id="JAEFCI010002943">
    <property type="protein sequence ID" value="KAG5461901.1"/>
    <property type="molecule type" value="Genomic_DNA"/>
</dbReference>
<proteinExistence type="predicted"/>
<name>A0A8H8DKP4_9FUNG</name>
<feature type="region of interest" description="Disordered" evidence="1">
    <location>
        <begin position="1"/>
        <end position="35"/>
    </location>
</feature>
<dbReference type="Proteomes" id="UP000673691">
    <property type="component" value="Unassembled WGS sequence"/>
</dbReference>
<accession>A0A8H8DKP4</accession>
<evidence type="ECO:0000313" key="2">
    <source>
        <dbReference type="EMBL" id="KAG5461901.1"/>
    </source>
</evidence>
<keyword evidence="3" id="KW-1185">Reference proteome</keyword>
<comment type="caution">
    <text evidence="2">The sequence shown here is derived from an EMBL/GenBank/DDBJ whole genome shotgun (WGS) entry which is preliminary data.</text>
</comment>
<feature type="compositionally biased region" description="Low complexity" evidence="1">
    <location>
        <begin position="1"/>
        <end position="23"/>
    </location>
</feature>
<gene>
    <name evidence="2" type="ORF">BJ554DRAFT_5836</name>
</gene>
<dbReference type="AlphaFoldDB" id="A0A8H8DKP4"/>
<protein>
    <submittedName>
        <fullName evidence="2">Uncharacterized protein</fullName>
    </submittedName>
</protein>
<organism evidence="2 3">
    <name type="scientific">Olpidium bornovanus</name>
    <dbReference type="NCBI Taxonomy" id="278681"/>
    <lineage>
        <taxon>Eukaryota</taxon>
        <taxon>Fungi</taxon>
        <taxon>Fungi incertae sedis</taxon>
        <taxon>Olpidiomycota</taxon>
        <taxon>Olpidiomycotina</taxon>
        <taxon>Olpidiomycetes</taxon>
        <taxon>Olpidiales</taxon>
        <taxon>Olpidiaceae</taxon>
        <taxon>Olpidium</taxon>
    </lineage>
</organism>
<evidence type="ECO:0000313" key="3">
    <source>
        <dbReference type="Proteomes" id="UP000673691"/>
    </source>
</evidence>